<evidence type="ECO:0000313" key="10">
    <source>
        <dbReference type="EMBL" id="QDT28311.1"/>
    </source>
</evidence>
<evidence type="ECO:0000256" key="2">
    <source>
        <dbReference type="ARBA" id="ARBA00012438"/>
    </source>
</evidence>
<gene>
    <name evidence="10" type="primary">arcB_1</name>
    <name evidence="10" type="ORF">Enr10x_36530</name>
</gene>
<comment type="catalytic activity">
    <reaction evidence="1">
        <text>ATP + protein L-histidine = ADP + protein N-phospho-L-histidine.</text>
        <dbReference type="EC" id="2.7.13.3"/>
    </reaction>
</comment>
<dbReference type="InterPro" id="IPR000700">
    <property type="entry name" value="PAS-assoc_C"/>
</dbReference>
<reference evidence="10 11" key="1">
    <citation type="submission" date="2019-03" db="EMBL/GenBank/DDBJ databases">
        <title>Deep-cultivation of Planctomycetes and their phenomic and genomic characterization uncovers novel biology.</title>
        <authorList>
            <person name="Wiegand S."/>
            <person name="Jogler M."/>
            <person name="Boedeker C."/>
            <person name="Pinto D."/>
            <person name="Vollmers J."/>
            <person name="Rivas-Marin E."/>
            <person name="Kohn T."/>
            <person name="Peeters S.H."/>
            <person name="Heuer A."/>
            <person name="Rast P."/>
            <person name="Oberbeckmann S."/>
            <person name="Bunk B."/>
            <person name="Jeske O."/>
            <person name="Meyerdierks A."/>
            <person name="Storesund J.E."/>
            <person name="Kallscheuer N."/>
            <person name="Luecker S."/>
            <person name="Lage O.M."/>
            <person name="Pohl T."/>
            <person name="Merkel B.J."/>
            <person name="Hornburger P."/>
            <person name="Mueller R.-W."/>
            <person name="Bruemmer F."/>
            <person name="Labrenz M."/>
            <person name="Spormann A.M."/>
            <person name="Op den Camp H."/>
            <person name="Overmann J."/>
            <person name="Amann R."/>
            <person name="Jetten M.S.M."/>
            <person name="Mascher T."/>
            <person name="Medema M.H."/>
            <person name="Devos D.P."/>
            <person name="Kaster A.-K."/>
            <person name="Ovreas L."/>
            <person name="Rohde M."/>
            <person name="Galperin M.Y."/>
            <person name="Jogler C."/>
        </authorList>
    </citation>
    <scope>NUCLEOTIDE SEQUENCE [LARGE SCALE GENOMIC DNA]</scope>
    <source>
        <strain evidence="10 11">Enr10</strain>
    </source>
</reference>
<dbReference type="EC" id="2.7.13.3" evidence="2"/>
<feature type="domain" description="PAC" evidence="9">
    <location>
        <begin position="90"/>
        <end position="142"/>
    </location>
</feature>
<dbReference type="InterPro" id="IPR035965">
    <property type="entry name" value="PAS-like_dom_sf"/>
</dbReference>
<dbReference type="InterPro" id="IPR000014">
    <property type="entry name" value="PAS"/>
</dbReference>
<dbReference type="CDD" id="cd17546">
    <property type="entry name" value="REC_hyHK_CKI1_RcsC-like"/>
    <property type="match status" value="1"/>
</dbReference>
<dbReference type="PROSITE" id="PS50112">
    <property type="entry name" value="PAS"/>
    <property type="match status" value="1"/>
</dbReference>
<evidence type="ECO:0000256" key="5">
    <source>
        <dbReference type="PROSITE-ProRule" id="PRU00169"/>
    </source>
</evidence>
<dbReference type="SMART" id="SM00091">
    <property type="entry name" value="PAS"/>
    <property type="match status" value="1"/>
</dbReference>
<dbReference type="CDD" id="cd00130">
    <property type="entry name" value="PAS"/>
    <property type="match status" value="1"/>
</dbReference>
<proteinExistence type="predicted"/>
<dbReference type="InterPro" id="IPR013655">
    <property type="entry name" value="PAS_fold_3"/>
</dbReference>
<dbReference type="CDD" id="cd00082">
    <property type="entry name" value="HisKA"/>
    <property type="match status" value="1"/>
</dbReference>
<dbReference type="InterPro" id="IPR001789">
    <property type="entry name" value="Sig_transdc_resp-reg_receiver"/>
</dbReference>
<dbReference type="SMART" id="SM00448">
    <property type="entry name" value="REC"/>
    <property type="match status" value="1"/>
</dbReference>
<dbReference type="SUPFAM" id="SSF52172">
    <property type="entry name" value="CheY-like"/>
    <property type="match status" value="1"/>
</dbReference>
<dbReference type="SUPFAM" id="SSF55874">
    <property type="entry name" value="ATPase domain of HSP90 chaperone/DNA topoisomerase II/histidine kinase"/>
    <property type="match status" value="1"/>
</dbReference>
<dbReference type="InterPro" id="IPR036097">
    <property type="entry name" value="HisK_dim/P_sf"/>
</dbReference>
<dbReference type="PROSITE" id="PS50110">
    <property type="entry name" value="RESPONSE_REGULATORY"/>
    <property type="match status" value="1"/>
</dbReference>
<evidence type="ECO:0000259" key="8">
    <source>
        <dbReference type="PROSITE" id="PS50112"/>
    </source>
</evidence>
<evidence type="ECO:0000259" key="6">
    <source>
        <dbReference type="PROSITE" id="PS50109"/>
    </source>
</evidence>
<sequence>MSNSPDREPEAHDIQQHFELFLKHTNEGVWDWLDLDIPEQWWSPRFYELIGYRDQEIDSSLDTFQRLLHPDDAPQTMQALQTALDKTDHFERNFRLRVKGGAYRWFRGQAHVLRNQAGQAVRMTGSLSDIHERILLEAELEGTRLQAFRAREVKQSFLAMMSHEVRTPLSAILGFSEILLDTSQNAETRDAANTIHSNGQYLLDTFNDFLDLSRIEDGQFDLEIQDCCPLTVIENVQSLIARKAEQKGLTFDVHLANPLPDSIKSNPIRLKQILLNLIGAAINNTSEGNIRLTIEKSLTGESSRQLIFTIQNPGTGLNTEAINQIFAGRQLADLTSPAYAGGLGLSLSLARHLVRLLGGDIALSHESDSGSNITFSIITGTSSEIIPQQISFSQRLNEHKSSRSSFGVLRKRCRIMLVEDGIYNQMLIHYLLTKAGGMMTLVENGQQAVDQLTSAQQAEDEINELFDLILMDIQMPVLDGYAATERIREMGFTNPIIALTANVMPGDREKCLQAGCDEYLTKPLDRKKLIQTINLLIKPIPKHMLQTR</sequence>
<keyword evidence="11" id="KW-1185">Reference proteome</keyword>
<dbReference type="SMART" id="SM00086">
    <property type="entry name" value="PAC"/>
    <property type="match status" value="1"/>
</dbReference>
<feature type="domain" description="Histidine kinase" evidence="6">
    <location>
        <begin position="160"/>
        <end position="381"/>
    </location>
</feature>
<dbReference type="PANTHER" id="PTHR45339:SF1">
    <property type="entry name" value="HYBRID SIGNAL TRANSDUCTION HISTIDINE KINASE J"/>
    <property type="match status" value="1"/>
</dbReference>
<keyword evidence="3 5" id="KW-0597">Phosphoprotein</keyword>
<dbReference type="EMBL" id="CP037421">
    <property type="protein sequence ID" value="QDT28311.1"/>
    <property type="molecule type" value="Genomic_DNA"/>
</dbReference>
<name>A0A517Q9N5_9PLAN</name>
<dbReference type="Gene3D" id="1.10.287.130">
    <property type="match status" value="1"/>
</dbReference>
<dbReference type="InterPro" id="IPR001610">
    <property type="entry name" value="PAC"/>
</dbReference>
<dbReference type="GO" id="GO:0000155">
    <property type="term" value="F:phosphorelay sensor kinase activity"/>
    <property type="evidence" value="ECO:0007669"/>
    <property type="project" value="InterPro"/>
</dbReference>
<dbReference type="InterPro" id="IPR003661">
    <property type="entry name" value="HisK_dim/P_dom"/>
</dbReference>
<dbReference type="SMART" id="SM00388">
    <property type="entry name" value="HisKA"/>
    <property type="match status" value="1"/>
</dbReference>
<evidence type="ECO:0000259" key="7">
    <source>
        <dbReference type="PROSITE" id="PS50110"/>
    </source>
</evidence>
<feature type="modified residue" description="4-aspartylphosphate" evidence="5">
    <location>
        <position position="472"/>
    </location>
</feature>
<feature type="domain" description="Response regulatory" evidence="7">
    <location>
        <begin position="414"/>
        <end position="537"/>
    </location>
</feature>
<dbReference type="InterPro" id="IPR005467">
    <property type="entry name" value="His_kinase_dom"/>
</dbReference>
<evidence type="ECO:0000256" key="4">
    <source>
        <dbReference type="ARBA" id="ARBA00023012"/>
    </source>
</evidence>
<evidence type="ECO:0000313" key="11">
    <source>
        <dbReference type="Proteomes" id="UP000315647"/>
    </source>
</evidence>
<dbReference type="Pfam" id="PF02518">
    <property type="entry name" value="HATPase_c"/>
    <property type="match status" value="1"/>
</dbReference>
<dbReference type="Pfam" id="PF08447">
    <property type="entry name" value="PAS_3"/>
    <property type="match status" value="1"/>
</dbReference>
<dbReference type="Gene3D" id="3.30.450.20">
    <property type="entry name" value="PAS domain"/>
    <property type="match status" value="1"/>
</dbReference>
<dbReference type="InterPro" id="IPR003594">
    <property type="entry name" value="HATPase_dom"/>
</dbReference>
<dbReference type="NCBIfam" id="TIGR00229">
    <property type="entry name" value="sensory_box"/>
    <property type="match status" value="1"/>
</dbReference>
<evidence type="ECO:0000256" key="1">
    <source>
        <dbReference type="ARBA" id="ARBA00000085"/>
    </source>
</evidence>
<dbReference type="SUPFAM" id="SSF55785">
    <property type="entry name" value="PYP-like sensor domain (PAS domain)"/>
    <property type="match status" value="1"/>
</dbReference>
<protein>
    <recommendedName>
        <fullName evidence="2">histidine kinase</fullName>
        <ecNumber evidence="2">2.7.13.3</ecNumber>
    </recommendedName>
</protein>
<dbReference type="AlphaFoldDB" id="A0A517Q9N5"/>
<dbReference type="Gene3D" id="3.40.50.2300">
    <property type="match status" value="1"/>
</dbReference>
<dbReference type="SMART" id="SM00387">
    <property type="entry name" value="HATPase_c"/>
    <property type="match status" value="1"/>
</dbReference>
<dbReference type="Proteomes" id="UP000315647">
    <property type="component" value="Chromosome"/>
</dbReference>
<evidence type="ECO:0000259" key="9">
    <source>
        <dbReference type="PROSITE" id="PS50113"/>
    </source>
</evidence>
<dbReference type="InterPro" id="IPR036890">
    <property type="entry name" value="HATPase_C_sf"/>
</dbReference>
<organism evidence="10 11">
    <name type="scientific">Gimesia panareensis</name>
    <dbReference type="NCBI Taxonomy" id="2527978"/>
    <lineage>
        <taxon>Bacteria</taxon>
        <taxon>Pseudomonadati</taxon>
        <taxon>Planctomycetota</taxon>
        <taxon>Planctomycetia</taxon>
        <taxon>Planctomycetales</taxon>
        <taxon>Planctomycetaceae</taxon>
        <taxon>Gimesia</taxon>
    </lineage>
</organism>
<dbReference type="PANTHER" id="PTHR45339">
    <property type="entry name" value="HYBRID SIGNAL TRANSDUCTION HISTIDINE KINASE J"/>
    <property type="match status" value="1"/>
</dbReference>
<dbReference type="Pfam" id="PF00072">
    <property type="entry name" value="Response_reg"/>
    <property type="match status" value="1"/>
</dbReference>
<dbReference type="Pfam" id="PF00512">
    <property type="entry name" value="HisKA"/>
    <property type="match status" value="1"/>
</dbReference>
<dbReference type="InterPro" id="IPR011006">
    <property type="entry name" value="CheY-like_superfamily"/>
</dbReference>
<dbReference type="SUPFAM" id="SSF47384">
    <property type="entry name" value="Homodimeric domain of signal transducing histidine kinase"/>
    <property type="match status" value="1"/>
</dbReference>
<dbReference type="Gene3D" id="3.30.565.10">
    <property type="entry name" value="Histidine kinase-like ATPase, C-terminal domain"/>
    <property type="match status" value="1"/>
</dbReference>
<dbReference type="PROSITE" id="PS50109">
    <property type="entry name" value="HIS_KIN"/>
    <property type="match status" value="1"/>
</dbReference>
<accession>A0A517Q9N5</accession>
<feature type="domain" description="PAS" evidence="8">
    <location>
        <begin position="42"/>
        <end position="87"/>
    </location>
</feature>
<dbReference type="PROSITE" id="PS50113">
    <property type="entry name" value="PAC"/>
    <property type="match status" value="1"/>
</dbReference>
<keyword evidence="10" id="KW-0808">Transferase</keyword>
<evidence type="ECO:0000256" key="3">
    <source>
        <dbReference type="ARBA" id="ARBA00022553"/>
    </source>
</evidence>
<keyword evidence="4" id="KW-0902">Two-component regulatory system</keyword>
<dbReference type="RefSeq" id="WP_145450843.1">
    <property type="nucleotide sequence ID" value="NZ_CP037421.1"/>
</dbReference>